<evidence type="ECO:0000313" key="9">
    <source>
        <dbReference type="EnsemblMetazoa" id="AQUA010105-PA"/>
    </source>
</evidence>
<keyword evidence="2" id="KW-0222">Digestion</keyword>
<evidence type="ECO:0000256" key="2">
    <source>
        <dbReference type="ARBA" id="ARBA00022757"/>
    </source>
</evidence>
<dbReference type="InterPro" id="IPR009003">
    <property type="entry name" value="Peptidase_S1_PA"/>
</dbReference>
<evidence type="ECO:0000256" key="6">
    <source>
        <dbReference type="ARBA" id="ARBA00024195"/>
    </source>
</evidence>
<dbReference type="PANTHER" id="PTHR24276:SF91">
    <property type="entry name" value="AT26814P-RELATED"/>
    <property type="match status" value="1"/>
</dbReference>
<protein>
    <recommendedName>
        <fullName evidence="8">Peptidase S1 domain-containing protein</fullName>
    </recommendedName>
</protein>
<dbReference type="InterPro" id="IPR001314">
    <property type="entry name" value="Peptidase_S1A"/>
</dbReference>
<evidence type="ECO:0000256" key="4">
    <source>
        <dbReference type="ARBA" id="ARBA00022825"/>
    </source>
</evidence>
<keyword evidence="3 7" id="KW-0378">Hydrolase</keyword>
<dbReference type="SUPFAM" id="SSF50494">
    <property type="entry name" value="Trypsin-like serine proteases"/>
    <property type="match status" value="1"/>
</dbReference>
<dbReference type="GO" id="GO:0007586">
    <property type="term" value="P:digestion"/>
    <property type="evidence" value="ECO:0007669"/>
    <property type="project" value="UniProtKB-KW"/>
</dbReference>
<feature type="domain" description="Peptidase S1" evidence="8">
    <location>
        <begin position="50"/>
        <end position="273"/>
    </location>
</feature>
<dbReference type="EnsemblMetazoa" id="AQUA010105-RA">
    <property type="protein sequence ID" value="AQUA010105-PA"/>
    <property type="gene ID" value="AQUA010105"/>
</dbReference>
<name>A0A182XJR9_ANOQN</name>
<dbReference type="InterPro" id="IPR050430">
    <property type="entry name" value="Peptidase_S1"/>
</dbReference>
<dbReference type="CDD" id="cd00190">
    <property type="entry name" value="Tryp_SPc"/>
    <property type="match status" value="1"/>
</dbReference>
<evidence type="ECO:0000256" key="3">
    <source>
        <dbReference type="ARBA" id="ARBA00022801"/>
    </source>
</evidence>
<dbReference type="STRING" id="34691.A0A182XJR9"/>
<evidence type="ECO:0000256" key="7">
    <source>
        <dbReference type="RuleBase" id="RU363034"/>
    </source>
</evidence>
<dbReference type="Gene3D" id="2.40.10.10">
    <property type="entry name" value="Trypsin-like serine proteases"/>
    <property type="match status" value="2"/>
</dbReference>
<reference evidence="9" key="1">
    <citation type="submission" date="2020-05" db="UniProtKB">
        <authorList>
            <consortium name="EnsemblMetazoa"/>
        </authorList>
    </citation>
    <scope>IDENTIFICATION</scope>
    <source>
        <strain evidence="9">SANGQUA</strain>
    </source>
</reference>
<evidence type="ECO:0000256" key="1">
    <source>
        <dbReference type="ARBA" id="ARBA00022670"/>
    </source>
</evidence>
<dbReference type="PRINTS" id="PR00722">
    <property type="entry name" value="CHYMOTRYPSIN"/>
</dbReference>
<dbReference type="InterPro" id="IPR001254">
    <property type="entry name" value="Trypsin_dom"/>
</dbReference>
<comment type="similarity">
    <text evidence="6">Belongs to the peptidase S1 family. CLIP subfamily.</text>
</comment>
<keyword evidence="10" id="KW-1185">Reference proteome</keyword>
<dbReference type="Pfam" id="PF00089">
    <property type="entry name" value="Trypsin"/>
    <property type="match status" value="1"/>
</dbReference>
<dbReference type="Proteomes" id="UP000076407">
    <property type="component" value="Unassembled WGS sequence"/>
</dbReference>
<keyword evidence="5" id="KW-1015">Disulfide bond</keyword>
<dbReference type="GO" id="GO:0004252">
    <property type="term" value="F:serine-type endopeptidase activity"/>
    <property type="evidence" value="ECO:0007669"/>
    <property type="project" value="InterPro"/>
</dbReference>
<keyword evidence="4 7" id="KW-0720">Serine protease</keyword>
<dbReference type="PROSITE" id="PS50240">
    <property type="entry name" value="TRYPSIN_DOM"/>
    <property type="match status" value="1"/>
</dbReference>
<dbReference type="InterPro" id="IPR043504">
    <property type="entry name" value="Peptidase_S1_PA_chymotrypsin"/>
</dbReference>
<dbReference type="SMART" id="SM00020">
    <property type="entry name" value="Tryp_SPc"/>
    <property type="match status" value="1"/>
</dbReference>
<dbReference type="PROSITE" id="PS00134">
    <property type="entry name" value="TRYPSIN_HIS"/>
    <property type="match status" value="1"/>
</dbReference>
<evidence type="ECO:0000259" key="8">
    <source>
        <dbReference type="PROSITE" id="PS50240"/>
    </source>
</evidence>
<keyword evidence="1 7" id="KW-0645">Protease</keyword>
<dbReference type="PROSITE" id="PS00135">
    <property type="entry name" value="TRYPSIN_SER"/>
    <property type="match status" value="1"/>
</dbReference>
<dbReference type="AlphaFoldDB" id="A0A182XJR9"/>
<sequence length="273" mass="28431">MPPLGYREDHPSSNRLHKMFRLSVLLTICLAATALGNVLSPEYYEWAGRIVGGQNAGTNQFPYQVSLRSSGNSHFCGGSIINNRYVLSAAHCTVGRTTANTISVVGAIFLNGGGIAHSTARIVNHPSYNANTLANDVSLVQTATFITYTAAVQPIALGTNFVTGGGAVASGWGQLGANIGIPNHLQFLNTQIITLADCRNRHTAANAGRVFDSTVCTLSPSGQGMCMGDSGGPLVQGGALHGIVSWGIPCGLGMPDVFARVSSFVGWINANAV</sequence>
<dbReference type="InterPro" id="IPR018114">
    <property type="entry name" value="TRYPSIN_HIS"/>
</dbReference>
<evidence type="ECO:0000313" key="10">
    <source>
        <dbReference type="Proteomes" id="UP000076407"/>
    </source>
</evidence>
<dbReference type="FunFam" id="2.40.10.10:FF:000073">
    <property type="entry name" value="Trypsin alpha"/>
    <property type="match status" value="1"/>
</dbReference>
<dbReference type="InterPro" id="IPR033116">
    <property type="entry name" value="TRYPSIN_SER"/>
</dbReference>
<proteinExistence type="inferred from homology"/>
<evidence type="ECO:0000256" key="5">
    <source>
        <dbReference type="ARBA" id="ARBA00023157"/>
    </source>
</evidence>
<dbReference type="VEuPathDB" id="VectorBase:AQUA010105"/>
<dbReference type="PANTHER" id="PTHR24276">
    <property type="entry name" value="POLYSERASE-RELATED"/>
    <property type="match status" value="1"/>
</dbReference>
<organism evidence="9 10">
    <name type="scientific">Anopheles quadriannulatus</name>
    <name type="common">Mosquito</name>
    <dbReference type="NCBI Taxonomy" id="34691"/>
    <lineage>
        <taxon>Eukaryota</taxon>
        <taxon>Metazoa</taxon>
        <taxon>Ecdysozoa</taxon>
        <taxon>Arthropoda</taxon>
        <taxon>Hexapoda</taxon>
        <taxon>Insecta</taxon>
        <taxon>Pterygota</taxon>
        <taxon>Neoptera</taxon>
        <taxon>Endopterygota</taxon>
        <taxon>Diptera</taxon>
        <taxon>Nematocera</taxon>
        <taxon>Culicoidea</taxon>
        <taxon>Culicidae</taxon>
        <taxon>Anophelinae</taxon>
        <taxon>Anopheles</taxon>
    </lineage>
</organism>
<accession>A0A182XJR9</accession>
<dbReference type="GO" id="GO:0006508">
    <property type="term" value="P:proteolysis"/>
    <property type="evidence" value="ECO:0007669"/>
    <property type="project" value="UniProtKB-KW"/>
</dbReference>